<keyword evidence="3" id="KW-0408">Iron</keyword>
<dbReference type="GO" id="GO:0051536">
    <property type="term" value="F:iron-sulfur cluster binding"/>
    <property type="evidence" value="ECO:0007669"/>
    <property type="project" value="UniProtKB-KW"/>
</dbReference>
<protein>
    <recommendedName>
        <fullName evidence="8">Radical SAM core domain-containing protein</fullName>
    </recommendedName>
</protein>
<keyword evidence="1" id="KW-0949">S-adenosyl-L-methionine</keyword>
<feature type="domain" description="4Fe4S-binding SPASM" evidence="6">
    <location>
        <begin position="276"/>
        <end position="298"/>
    </location>
</feature>
<dbReference type="InterPro" id="IPR050377">
    <property type="entry name" value="Radical_SAM_PqqE_MftC-like"/>
</dbReference>
<dbReference type="SFLD" id="SFLDS00029">
    <property type="entry name" value="Radical_SAM"/>
    <property type="match status" value="1"/>
</dbReference>
<proteinExistence type="predicted"/>
<evidence type="ECO:0000256" key="1">
    <source>
        <dbReference type="ARBA" id="ARBA00022691"/>
    </source>
</evidence>
<dbReference type="GO" id="GO:0003824">
    <property type="term" value="F:catalytic activity"/>
    <property type="evidence" value="ECO:0007669"/>
    <property type="project" value="InterPro"/>
</dbReference>
<evidence type="ECO:0008006" key="8">
    <source>
        <dbReference type="Google" id="ProtNLM"/>
    </source>
</evidence>
<dbReference type="PANTHER" id="PTHR11228">
    <property type="entry name" value="RADICAL SAM DOMAIN PROTEIN"/>
    <property type="match status" value="1"/>
</dbReference>
<dbReference type="InterPro" id="IPR058240">
    <property type="entry name" value="rSAM_sf"/>
</dbReference>
<dbReference type="Pfam" id="PF13186">
    <property type="entry name" value="SPASM"/>
    <property type="match status" value="1"/>
</dbReference>
<dbReference type="SUPFAM" id="SSF102114">
    <property type="entry name" value="Radical SAM enzymes"/>
    <property type="match status" value="1"/>
</dbReference>
<evidence type="ECO:0000259" key="6">
    <source>
        <dbReference type="Pfam" id="PF13186"/>
    </source>
</evidence>
<evidence type="ECO:0000256" key="4">
    <source>
        <dbReference type="ARBA" id="ARBA00023014"/>
    </source>
</evidence>
<dbReference type="AlphaFoldDB" id="A0A382PKV6"/>
<gene>
    <name evidence="7" type="ORF">METZ01_LOCUS326893</name>
</gene>
<feature type="non-terminal residue" evidence="7">
    <location>
        <position position="314"/>
    </location>
</feature>
<dbReference type="Gene3D" id="3.20.20.70">
    <property type="entry name" value="Aldolase class I"/>
    <property type="match status" value="1"/>
</dbReference>
<evidence type="ECO:0000256" key="3">
    <source>
        <dbReference type="ARBA" id="ARBA00023004"/>
    </source>
</evidence>
<dbReference type="InterPro" id="IPR007197">
    <property type="entry name" value="rSAM"/>
</dbReference>
<keyword evidence="2" id="KW-0479">Metal-binding</keyword>
<organism evidence="7">
    <name type="scientific">marine metagenome</name>
    <dbReference type="NCBI Taxonomy" id="408172"/>
    <lineage>
        <taxon>unclassified sequences</taxon>
        <taxon>metagenomes</taxon>
        <taxon>ecological metagenomes</taxon>
    </lineage>
</organism>
<dbReference type="InterPro" id="IPR023885">
    <property type="entry name" value="4Fe4S-binding_SPASM_dom"/>
</dbReference>
<keyword evidence="4" id="KW-0411">Iron-sulfur</keyword>
<evidence type="ECO:0000313" key="7">
    <source>
        <dbReference type="EMBL" id="SVC74039.1"/>
    </source>
</evidence>
<name>A0A382PKV6_9ZZZZ</name>
<dbReference type="InterPro" id="IPR013785">
    <property type="entry name" value="Aldolase_TIM"/>
</dbReference>
<dbReference type="CDD" id="cd01335">
    <property type="entry name" value="Radical_SAM"/>
    <property type="match status" value="1"/>
</dbReference>
<evidence type="ECO:0000259" key="5">
    <source>
        <dbReference type="Pfam" id="PF04055"/>
    </source>
</evidence>
<dbReference type="Pfam" id="PF04055">
    <property type="entry name" value="Radical_SAM"/>
    <property type="match status" value="1"/>
</dbReference>
<feature type="domain" description="Radical SAM core" evidence="5">
    <location>
        <begin position="61"/>
        <end position="200"/>
    </location>
</feature>
<evidence type="ECO:0000256" key="2">
    <source>
        <dbReference type="ARBA" id="ARBA00022723"/>
    </source>
</evidence>
<dbReference type="CDD" id="cd21109">
    <property type="entry name" value="SPASM"/>
    <property type="match status" value="1"/>
</dbReference>
<dbReference type="EMBL" id="UINC01108152">
    <property type="protein sequence ID" value="SVC74039.1"/>
    <property type="molecule type" value="Genomic_DNA"/>
</dbReference>
<dbReference type="SFLD" id="SFLDG01067">
    <property type="entry name" value="SPASM/twitch_domain_containing"/>
    <property type="match status" value="1"/>
</dbReference>
<accession>A0A382PKV6</accession>
<reference evidence="7" key="1">
    <citation type="submission" date="2018-05" db="EMBL/GenBank/DDBJ databases">
        <authorList>
            <person name="Lanie J.A."/>
            <person name="Ng W.-L."/>
            <person name="Kazmierczak K.M."/>
            <person name="Andrzejewski T.M."/>
            <person name="Davidsen T.M."/>
            <person name="Wayne K.J."/>
            <person name="Tettelin H."/>
            <person name="Glass J.I."/>
            <person name="Rusch D."/>
            <person name="Podicherti R."/>
            <person name="Tsui H.-C.T."/>
            <person name="Winkler M.E."/>
        </authorList>
    </citation>
    <scope>NUCLEOTIDE SEQUENCE</scope>
</reference>
<dbReference type="GO" id="GO:0046872">
    <property type="term" value="F:metal ion binding"/>
    <property type="evidence" value="ECO:0007669"/>
    <property type="project" value="UniProtKB-KW"/>
</dbReference>
<dbReference type="PANTHER" id="PTHR11228:SF34">
    <property type="entry name" value="TUNGSTEN-CONTAINING ALDEHYDE FERREDOXIN OXIDOREDUCTASE COFACTOR MODIFYING PROTEIN"/>
    <property type="match status" value="1"/>
</dbReference>
<sequence>MKNKKTKNKYLLIRIKIALSIVMKGKVSLKKIFNAAHCWIAQKFRFVKSSKFPFLINFELWNECNAQCTFCRSEDGGIYDLNPDNLGKVSIEKGRMPIKMFNEIIEQSKDHILLAVPYVNGEPLMYPDLYKALKFASDRKVATLISTNGELLTEENIKNLLDSSLDFIKIAISGFSQDVFTIQHRGCDIEKIKENMKNLACMRDEGGHKILVMLDYIYYEYNAHEYSEALELGRELDFIVSRRPGNLHKLAEEHPELAKKEKPQDNVTSLPVKDLCDWPWKVMTVNWDGSIYPCCDYVVWGDQKSDAVFTTGKS</sequence>